<accession>A0AAN6XUU8</accession>
<dbReference type="InterPro" id="IPR016084">
    <property type="entry name" value="Haem_Oase-like_multi-hlx"/>
</dbReference>
<dbReference type="Proteomes" id="UP001301769">
    <property type="component" value="Unassembled WGS sequence"/>
</dbReference>
<comment type="caution">
    <text evidence="1">The sequence shown here is derived from an EMBL/GenBank/DDBJ whole genome shotgun (WGS) entry which is preliminary data.</text>
</comment>
<sequence length="721" mass="81321">MSTYFPITLGLCGIAILIWGLQRRKQSAHPLELPRDLKPVVPQASAQTTEDNELELYKRLYFKLHNLEDHHDVLSQSNDILISLLAKSLSWEQKRHGSILALDSFEPESLEAFVTRHDTHVASQWEQYTTKRKSGAGRELFQTKTEAHDWIKQKAPLKLVDGAWLGHVHRVNTPYNLRQVTKDAWQVMTEEYGDGQLEQHHVHLYSQLLQEVGFSLPPAHSADFTHPRHGMTDTRTWKSAVAQLLISLFPFDYLPEILGYNMHFELLQLETMMAARELEELNISSYYFFLHISIDNSHSGHTAMAVNTVAKYLRHIEVTEGPVAAQTAWRRIQAGYCLSRALSDPEFSSLASSGNEWDDRIIKILRAKVDAVGQIHCTSQIKIAGQRLSQWLVPENLASVQNQQKFLSVLAGMKPWVRAGNSANSRLIQELSWGGKMFGSFTSAEVDLVRRWIDNLANPSPQAYLGLLADSHVPTSLGCKKDIRLDYPVFSPRGEVVSANDIHMTDSHLDHLQLGPAPSQHHDAKVILARLLPLWLTHQCVMEGFMGVPSRTVDPSMAAATRVLRAYNGFIHIEEGVSGMDEARRTDETLGLVEMGLHMARQAGLPQPASLREALDMWPCEFSVTLLHLAMRPNLHRATLLGLASAFSELHEAVLRSKLLPPEDRETLRHIIWAERLAFKIFVEAERATEQGYSDYERGRELAQTAGNVSGLCRMIKALEL</sequence>
<dbReference type="AlphaFoldDB" id="A0AAN6XUU8"/>
<reference evidence="1" key="1">
    <citation type="journal article" date="2023" name="Mol. Phylogenet. Evol.">
        <title>Genome-scale phylogeny and comparative genomics of the fungal order Sordariales.</title>
        <authorList>
            <person name="Hensen N."/>
            <person name="Bonometti L."/>
            <person name="Westerberg I."/>
            <person name="Brannstrom I.O."/>
            <person name="Guillou S."/>
            <person name="Cros-Aarteil S."/>
            <person name="Calhoun S."/>
            <person name="Haridas S."/>
            <person name="Kuo A."/>
            <person name="Mondo S."/>
            <person name="Pangilinan J."/>
            <person name="Riley R."/>
            <person name="LaButti K."/>
            <person name="Andreopoulos B."/>
            <person name="Lipzen A."/>
            <person name="Chen C."/>
            <person name="Yan M."/>
            <person name="Daum C."/>
            <person name="Ng V."/>
            <person name="Clum A."/>
            <person name="Steindorff A."/>
            <person name="Ohm R.A."/>
            <person name="Martin F."/>
            <person name="Silar P."/>
            <person name="Natvig D.O."/>
            <person name="Lalanne C."/>
            <person name="Gautier V."/>
            <person name="Ament-Velasquez S.L."/>
            <person name="Kruys A."/>
            <person name="Hutchinson M.I."/>
            <person name="Powell A.J."/>
            <person name="Barry K."/>
            <person name="Miller A.N."/>
            <person name="Grigoriev I.V."/>
            <person name="Debuchy R."/>
            <person name="Gladieux P."/>
            <person name="Hiltunen Thoren M."/>
            <person name="Johannesson H."/>
        </authorList>
    </citation>
    <scope>NUCLEOTIDE SEQUENCE</scope>
    <source>
        <strain evidence="1">PSN293</strain>
    </source>
</reference>
<gene>
    <name evidence="1" type="ORF">QBC37DRAFT_380411</name>
</gene>
<evidence type="ECO:0000313" key="2">
    <source>
        <dbReference type="Proteomes" id="UP001301769"/>
    </source>
</evidence>
<dbReference type="EMBL" id="MU858319">
    <property type="protein sequence ID" value="KAK4207119.1"/>
    <property type="molecule type" value="Genomic_DNA"/>
</dbReference>
<dbReference type="Gene3D" id="1.20.910.10">
    <property type="entry name" value="Heme oxygenase-like"/>
    <property type="match status" value="1"/>
</dbReference>
<organism evidence="1 2">
    <name type="scientific">Rhypophila decipiens</name>
    <dbReference type="NCBI Taxonomy" id="261697"/>
    <lineage>
        <taxon>Eukaryota</taxon>
        <taxon>Fungi</taxon>
        <taxon>Dikarya</taxon>
        <taxon>Ascomycota</taxon>
        <taxon>Pezizomycotina</taxon>
        <taxon>Sordariomycetes</taxon>
        <taxon>Sordariomycetidae</taxon>
        <taxon>Sordariales</taxon>
        <taxon>Naviculisporaceae</taxon>
        <taxon>Rhypophila</taxon>
    </lineage>
</organism>
<keyword evidence="2" id="KW-1185">Reference proteome</keyword>
<dbReference type="SMART" id="SM01236">
    <property type="entry name" value="Haem_oxygenase_2"/>
    <property type="match status" value="1"/>
</dbReference>
<name>A0AAN6XUU8_9PEZI</name>
<reference evidence="1" key="2">
    <citation type="submission" date="2023-05" db="EMBL/GenBank/DDBJ databases">
        <authorList>
            <consortium name="Lawrence Berkeley National Laboratory"/>
            <person name="Steindorff A."/>
            <person name="Hensen N."/>
            <person name="Bonometti L."/>
            <person name="Westerberg I."/>
            <person name="Brannstrom I.O."/>
            <person name="Guillou S."/>
            <person name="Cros-Aarteil S."/>
            <person name="Calhoun S."/>
            <person name="Haridas S."/>
            <person name="Kuo A."/>
            <person name="Mondo S."/>
            <person name="Pangilinan J."/>
            <person name="Riley R."/>
            <person name="Labutti K."/>
            <person name="Andreopoulos B."/>
            <person name="Lipzen A."/>
            <person name="Chen C."/>
            <person name="Yanf M."/>
            <person name="Daum C."/>
            <person name="Ng V."/>
            <person name="Clum A."/>
            <person name="Ohm R."/>
            <person name="Martin F."/>
            <person name="Silar P."/>
            <person name="Natvig D."/>
            <person name="Lalanne C."/>
            <person name="Gautier V."/>
            <person name="Ament-Velasquez S.L."/>
            <person name="Kruys A."/>
            <person name="Hutchinson M.I."/>
            <person name="Powell A.J."/>
            <person name="Barry K."/>
            <person name="Miller A.N."/>
            <person name="Grigoriev I.V."/>
            <person name="Debuchy R."/>
            <person name="Gladieux P."/>
            <person name="Thoren M.H."/>
            <person name="Johannesson H."/>
        </authorList>
    </citation>
    <scope>NUCLEOTIDE SEQUENCE</scope>
    <source>
        <strain evidence="1">PSN293</strain>
    </source>
</reference>
<evidence type="ECO:0000313" key="1">
    <source>
        <dbReference type="EMBL" id="KAK4207119.1"/>
    </source>
</evidence>
<proteinExistence type="predicted"/>
<dbReference type="Pfam" id="PF14518">
    <property type="entry name" value="Haem_oxygenas_2"/>
    <property type="match status" value="1"/>
</dbReference>
<protein>
    <submittedName>
        <fullName evidence="1">Heme oxygenase-like protein, multi-helical</fullName>
    </submittedName>
</protein>